<sequence length="123" mass="13442">MNTASYVVLAVSQQQLNVFLAFIGGMVVAGALIWAVRLGMAVRDREPAPPGPDEQPHLPDGGAVMEETEVREPDEMPHAMQESERLMPYEIHHQASRRSEDQKRKRWLPGSSGAFGSGGPGHV</sequence>
<accession>A0ABW4IHD0</accession>
<feature type="compositionally biased region" description="Gly residues" evidence="1">
    <location>
        <begin position="113"/>
        <end position="123"/>
    </location>
</feature>
<feature type="transmembrane region" description="Helical" evidence="2">
    <location>
        <begin position="16"/>
        <end position="36"/>
    </location>
</feature>
<keyword evidence="2" id="KW-0472">Membrane</keyword>
<reference evidence="4" key="1">
    <citation type="journal article" date="2019" name="Int. J. Syst. Evol. Microbiol.">
        <title>The Global Catalogue of Microorganisms (GCM) 10K type strain sequencing project: providing services to taxonomists for standard genome sequencing and annotation.</title>
        <authorList>
            <consortium name="The Broad Institute Genomics Platform"/>
            <consortium name="The Broad Institute Genome Sequencing Center for Infectious Disease"/>
            <person name="Wu L."/>
            <person name="Ma J."/>
        </authorList>
    </citation>
    <scope>NUCLEOTIDE SEQUENCE [LARGE SCALE GENOMIC DNA]</scope>
    <source>
        <strain evidence="4">CGMCC 1.12470</strain>
    </source>
</reference>
<name>A0ABW4IHD0_9ACTN</name>
<keyword evidence="2" id="KW-1133">Transmembrane helix</keyword>
<evidence type="ECO:0000313" key="3">
    <source>
        <dbReference type="EMBL" id="MFD1656702.1"/>
    </source>
</evidence>
<protein>
    <submittedName>
        <fullName evidence="3">DUF6479 family protein</fullName>
    </submittedName>
</protein>
<evidence type="ECO:0000256" key="2">
    <source>
        <dbReference type="SAM" id="Phobius"/>
    </source>
</evidence>
<proteinExistence type="predicted"/>
<dbReference type="Pfam" id="PF20087">
    <property type="entry name" value="DUF6479"/>
    <property type="match status" value="1"/>
</dbReference>
<organism evidence="3 4">
    <name type="scientific">Streptomyces caeni</name>
    <dbReference type="NCBI Taxonomy" id="2307231"/>
    <lineage>
        <taxon>Bacteria</taxon>
        <taxon>Bacillati</taxon>
        <taxon>Actinomycetota</taxon>
        <taxon>Actinomycetes</taxon>
        <taxon>Kitasatosporales</taxon>
        <taxon>Streptomycetaceae</taxon>
        <taxon>Streptomyces</taxon>
    </lineage>
</organism>
<keyword evidence="4" id="KW-1185">Reference proteome</keyword>
<evidence type="ECO:0000313" key="4">
    <source>
        <dbReference type="Proteomes" id="UP001597261"/>
    </source>
</evidence>
<dbReference type="EMBL" id="JBHUDX010000001">
    <property type="protein sequence ID" value="MFD1656702.1"/>
    <property type="molecule type" value="Genomic_DNA"/>
</dbReference>
<evidence type="ECO:0000256" key="1">
    <source>
        <dbReference type="SAM" id="MobiDB-lite"/>
    </source>
</evidence>
<dbReference type="Proteomes" id="UP001597261">
    <property type="component" value="Unassembled WGS sequence"/>
</dbReference>
<keyword evidence="2" id="KW-0812">Transmembrane</keyword>
<comment type="caution">
    <text evidence="3">The sequence shown here is derived from an EMBL/GenBank/DDBJ whole genome shotgun (WGS) entry which is preliminary data.</text>
</comment>
<dbReference type="InterPro" id="IPR045513">
    <property type="entry name" value="DUF6479"/>
</dbReference>
<dbReference type="RefSeq" id="WP_381076710.1">
    <property type="nucleotide sequence ID" value="NZ_JBHUDX010000001.1"/>
</dbReference>
<gene>
    <name evidence="3" type="ORF">ACFSL4_00240</name>
</gene>
<feature type="compositionally biased region" description="Basic and acidic residues" evidence="1">
    <location>
        <begin position="68"/>
        <end position="103"/>
    </location>
</feature>
<feature type="region of interest" description="Disordered" evidence="1">
    <location>
        <begin position="44"/>
        <end position="123"/>
    </location>
</feature>